<dbReference type="Proteomes" id="UP000007796">
    <property type="component" value="Unassembled WGS sequence"/>
</dbReference>
<evidence type="ECO:0000313" key="3">
    <source>
        <dbReference type="Proteomes" id="UP000007796"/>
    </source>
</evidence>
<feature type="region of interest" description="Disordered" evidence="1">
    <location>
        <begin position="112"/>
        <end position="136"/>
    </location>
</feature>
<evidence type="ECO:0000313" key="2">
    <source>
        <dbReference type="EMBL" id="EFX06542.1"/>
    </source>
</evidence>
<reference evidence="2 3" key="1">
    <citation type="journal article" date="2011" name="Proc. Natl. Acad. Sci. U.S.A.">
        <title>Genome and transcriptome analyses of the mountain pine beetle-fungal symbiont Grosmannia clavigera, a lodgepole pine pathogen.</title>
        <authorList>
            <person name="DiGuistini S."/>
            <person name="Wang Y."/>
            <person name="Liao N.Y."/>
            <person name="Taylor G."/>
            <person name="Tanguay P."/>
            <person name="Feau N."/>
            <person name="Henrissat B."/>
            <person name="Chan S.K."/>
            <person name="Hesse-Orce U."/>
            <person name="Alamouti S.M."/>
            <person name="Tsui C.K.M."/>
            <person name="Docking R.T."/>
            <person name="Levasseur A."/>
            <person name="Haridas S."/>
            <person name="Robertson G."/>
            <person name="Birol I."/>
            <person name="Holt R.A."/>
            <person name="Marra M.A."/>
            <person name="Hamelin R.C."/>
            <person name="Hirst M."/>
            <person name="Jones S.J.M."/>
            <person name="Bohlmann J."/>
            <person name="Breuil C."/>
        </authorList>
    </citation>
    <scope>NUCLEOTIDE SEQUENCE [LARGE SCALE GENOMIC DNA]</scope>
    <source>
        <strain evidence="3">kw1407 / UAMH 11150</strain>
    </source>
</reference>
<dbReference type="EMBL" id="GL629729">
    <property type="protein sequence ID" value="EFX06542.1"/>
    <property type="molecule type" value="Genomic_DNA"/>
</dbReference>
<organism evidence="3">
    <name type="scientific">Grosmannia clavigera (strain kw1407 / UAMH 11150)</name>
    <name type="common">Blue stain fungus</name>
    <name type="synonym">Graphiocladiella clavigera</name>
    <dbReference type="NCBI Taxonomy" id="655863"/>
    <lineage>
        <taxon>Eukaryota</taxon>
        <taxon>Fungi</taxon>
        <taxon>Dikarya</taxon>
        <taxon>Ascomycota</taxon>
        <taxon>Pezizomycotina</taxon>
        <taxon>Sordariomycetes</taxon>
        <taxon>Sordariomycetidae</taxon>
        <taxon>Ophiostomatales</taxon>
        <taxon>Ophiostomataceae</taxon>
        <taxon>Leptographium</taxon>
    </lineage>
</organism>
<dbReference type="RefSeq" id="XP_014176024.1">
    <property type="nucleotide sequence ID" value="XM_014320549.1"/>
</dbReference>
<gene>
    <name evidence="2" type="ORF">CMQ_6863</name>
</gene>
<sequence>MTPMAIREEIVPGGDVVLQLQRLVPAPIATADEEADIVPPASPATTVATMVEDGAAIGSPPDSPLAVPHKSAKTAQTVQTVELVVSSNTLRMVSSVFDTLLKPLQQQRDPITPAATPTAITNIPTPPASPTVRRKKKGSLNNDTAAAAIPTPPLQVLDPLTAVAPFVLALPEDDAAAMELLMRLVHFRLGDIYTPGGDGVHSGLPGPRLLEQLAYVCDKYRCAGAIQGVSDSWIRENMERLASAMEHETSKTFKVDRADRVEKGPKADQAADATQASQILDGYCRLVVFAYVADQPRVFSDLCWHLVLHHGGPMTTNLQAGACFSAVPTMPDVSTPANILADHPLLAQSVAVLLESRRLASCSRFHTALTEPLRFDWKGTGDQPLCTVGREAMGVYIKTITEAGLLTHDLVYSGLSVQQLLDGIDRLPPIRPCDYPIKDSCFGHSGSGFDLDLVASLRTGKDSILGCRDSYTCLDCIRTGGQSQQKRRCRVNHS</sequence>
<evidence type="ECO:0000256" key="1">
    <source>
        <dbReference type="SAM" id="MobiDB-lite"/>
    </source>
</evidence>
<proteinExistence type="predicted"/>
<accession>F0X6Y0</accession>
<dbReference type="InParanoid" id="F0X6Y0"/>
<keyword evidence="3" id="KW-1185">Reference proteome</keyword>
<dbReference type="OrthoDB" id="5275938at2759"/>
<name>F0X6Y0_GROCL</name>
<dbReference type="HOGENOM" id="CLU_552132_0_0_1"/>
<dbReference type="GeneID" id="25980343"/>
<dbReference type="STRING" id="655863.F0X6Y0"/>
<dbReference type="eggNOG" id="ENOG502RW2X">
    <property type="taxonomic scope" value="Eukaryota"/>
</dbReference>
<protein>
    <submittedName>
        <fullName evidence="2">Uncharacterized protein</fullName>
    </submittedName>
</protein>
<feature type="compositionally biased region" description="Low complexity" evidence="1">
    <location>
        <begin position="112"/>
        <end position="123"/>
    </location>
</feature>
<dbReference type="AlphaFoldDB" id="F0X6Y0"/>